<keyword evidence="6 7" id="KW-0503">Monooxygenase</keyword>
<accession>A0A1M5PQN7</accession>
<dbReference type="Proteomes" id="UP000199758">
    <property type="component" value="Unassembled WGS sequence"/>
</dbReference>
<reference evidence="8 9" key="1">
    <citation type="submission" date="2016-11" db="EMBL/GenBank/DDBJ databases">
        <authorList>
            <person name="Jaros S."/>
            <person name="Januszkiewicz K."/>
            <person name="Wedrychowicz H."/>
        </authorList>
    </citation>
    <scope>NUCLEOTIDE SEQUENCE [LARGE SCALE GENOMIC DNA]</scope>
    <source>
        <strain evidence="8 9">CGMCC 1.7049</strain>
    </source>
</reference>
<keyword evidence="5 7" id="KW-0408">Iron</keyword>
<gene>
    <name evidence="8" type="ORF">SAMN04488068_2253</name>
</gene>
<dbReference type="PANTHER" id="PTHR46696:SF4">
    <property type="entry name" value="BIOTIN BIOSYNTHESIS CYTOCHROME P450"/>
    <property type="match status" value="1"/>
</dbReference>
<proteinExistence type="inferred from homology"/>
<dbReference type="InterPro" id="IPR036396">
    <property type="entry name" value="Cyt_P450_sf"/>
</dbReference>
<dbReference type="SUPFAM" id="SSF48264">
    <property type="entry name" value="Cytochrome P450"/>
    <property type="match status" value="1"/>
</dbReference>
<keyword evidence="4 7" id="KW-0560">Oxidoreductase</keyword>
<dbReference type="RefSeq" id="WP_072897619.1">
    <property type="nucleotide sequence ID" value="NZ_FQWZ01000005.1"/>
</dbReference>
<dbReference type="GO" id="GO:0036199">
    <property type="term" value="F:cholest-4-en-3-one 26-monooxygenase activity"/>
    <property type="evidence" value="ECO:0007669"/>
    <property type="project" value="TreeGrafter"/>
</dbReference>
<dbReference type="PRINTS" id="PR00359">
    <property type="entry name" value="BP450"/>
</dbReference>
<dbReference type="GO" id="GO:0005506">
    <property type="term" value="F:iron ion binding"/>
    <property type="evidence" value="ECO:0007669"/>
    <property type="project" value="InterPro"/>
</dbReference>
<dbReference type="Gene3D" id="1.10.630.10">
    <property type="entry name" value="Cytochrome P450"/>
    <property type="match status" value="1"/>
</dbReference>
<keyword evidence="2 7" id="KW-0349">Heme</keyword>
<dbReference type="InterPro" id="IPR017972">
    <property type="entry name" value="Cyt_P450_CS"/>
</dbReference>
<dbReference type="FunFam" id="1.10.630.10:FF:000018">
    <property type="entry name" value="Cytochrome P450 monooxygenase"/>
    <property type="match status" value="1"/>
</dbReference>
<comment type="similarity">
    <text evidence="1 7">Belongs to the cytochrome P450 family.</text>
</comment>
<keyword evidence="9" id="KW-1185">Reference proteome</keyword>
<dbReference type="OrthoDB" id="7052847at2"/>
<evidence type="ECO:0000256" key="4">
    <source>
        <dbReference type="ARBA" id="ARBA00023002"/>
    </source>
</evidence>
<dbReference type="EMBL" id="FQWZ01000005">
    <property type="protein sequence ID" value="SHH04074.1"/>
    <property type="molecule type" value="Genomic_DNA"/>
</dbReference>
<evidence type="ECO:0000313" key="9">
    <source>
        <dbReference type="Proteomes" id="UP000199758"/>
    </source>
</evidence>
<name>A0A1M5PQN7_9GAMM</name>
<dbReference type="STRING" id="490188.SAMN04488068_2253"/>
<organism evidence="8 9">
    <name type="scientific">Hydrocarboniphaga daqingensis</name>
    <dbReference type="NCBI Taxonomy" id="490188"/>
    <lineage>
        <taxon>Bacteria</taxon>
        <taxon>Pseudomonadati</taxon>
        <taxon>Pseudomonadota</taxon>
        <taxon>Gammaproteobacteria</taxon>
        <taxon>Nevskiales</taxon>
        <taxon>Nevskiaceae</taxon>
        <taxon>Hydrocarboniphaga</taxon>
    </lineage>
</organism>
<evidence type="ECO:0000256" key="5">
    <source>
        <dbReference type="ARBA" id="ARBA00023004"/>
    </source>
</evidence>
<dbReference type="InterPro" id="IPR002397">
    <property type="entry name" value="Cyt_P450_B"/>
</dbReference>
<dbReference type="GO" id="GO:0006707">
    <property type="term" value="P:cholesterol catabolic process"/>
    <property type="evidence" value="ECO:0007669"/>
    <property type="project" value="TreeGrafter"/>
</dbReference>
<dbReference type="GO" id="GO:0020037">
    <property type="term" value="F:heme binding"/>
    <property type="evidence" value="ECO:0007669"/>
    <property type="project" value="InterPro"/>
</dbReference>
<evidence type="ECO:0000256" key="1">
    <source>
        <dbReference type="ARBA" id="ARBA00010617"/>
    </source>
</evidence>
<dbReference type="AlphaFoldDB" id="A0A1M5PQN7"/>
<dbReference type="PROSITE" id="PS00086">
    <property type="entry name" value="CYTOCHROME_P450"/>
    <property type="match status" value="1"/>
</dbReference>
<evidence type="ECO:0000256" key="7">
    <source>
        <dbReference type="RuleBase" id="RU000461"/>
    </source>
</evidence>
<evidence type="ECO:0000313" key="8">
    <source>
        <dbReference type="EMBL" id="SHH04074.1"/>
    </source>
</evidence>
<dbReference type="PANTHER" id="PTHR46696">
    <property type="entry name" value="P450, PUTATIVE (EUROFUNG)-RELATED"/>
    <property type="match status" value="1"/>
</dbReference>
<evidence type="ECO:0008006" key="10">
    <source>
        <dbReference type="Google" id="ProtNLM"/>
    </source>
</evidence>
<protein>
    <recommendedName>
        <fullName evidence="10">Cytochrome P450</fullName>
    </recommendedName>
</protein>
<evidence type="ECO:0000256" key="2">
    <source>
        <dbReference type="ARBA" id="ARBA00022617"/>
    </source>
</evidence>
<keyword evidence="3 7" id="KW-0479">Metal-binding</keyword>
<dbReference type="InterPro" id="IPR001128">
    <property type="entry name" value="Cyt_P450"/>
</dbReference>
<evidence type="ECO:0000256" key="6">
    <source>
        <dbReference type="ARBA" id="ARBA00023033"/>
    </source>
</evidence>
<sequence length="405" mass="45487">MTSAVAADTTAASPLVLDPYSHEFHWDPYPYYRAVRDADPVYFNEKGGFWLLTRWDDVNLALRDFRTFINTGAVALEKEAHDVMPYPMFIGSDPPDHTRQRKVLAPLMTPAALAALAGVIRDKTRKLLAPHLRRGRFDFVADLGCYLPMDVIAGMIRVPDADQDRVRRLADDLIARDDMQHELSQRNIDGYIGLATYFEEHVARHAAMPSSDDMLGLMLSARADGTMTHKEVIGNMILLAIAGNETTTKLIGNMAYRLWQHPNQRSLCVQDPSLIEKAVEETLRFDGSSQIIVRRVGRDIELRGKQLRVGDRVGLCLISANRDERHYANPDVYDIRRGARDHMAFGFGLHSCLGAALARLETRIVFEEVLRVMPDYQIVEAGLTRAHNPNVRGFSTCPATFSVIA</sequence>
<dbReference type="GO" id="GO:0008395">
    <property type="term" value="F:steroid hydroxylase activity"/>
    <property type="evidence" value="ECO:0007669"/>
    <property type="project" value="TreeGrafter"/>
</dbReference>
<dbReference type="Pfam" id="PF00067">
    <property type="entry name" value="p450"/>
    <property type="match status" value="1"/>
</dbReference>
<evidence type="ECO:0000256" key="3">
    <source>
        <dbReference type="ARBA" id="ARBA00022723"/>
    </source>
</evidence>